<dbReference type="Proteomes" id="UP000179807">
    <property type="component" value="Unassembled WGS sequence"/>
</dbReference>
<accession>A0A1J4KCP5</accession>
<feature type="region of interest" description="Disordered" evidence="1">
    <location>
        <begin position="1"/>
        <end position="35"/>
    </location>
</feature>
<dbReference type="EMBL" id="MLAK01000646">
    <property type="protein sequence ID" value="OHT09199.1"/>
    <property type="molecule type" value="Genomic_DNA"/>
</dbReference>
<evidence type="ECO:0000256" key="1">
    <source>
        <dbReference type="SAM" id="MobiDB-lite"/>
    </source>
</evidence>
<dbReference type="AlphaFoldDB" id="A0A1J4KCP5"/>
<evidence type="ECO:0000313" key="2">
    <source>
        <dbReference type="EMBL" id="OHT09199.1"/>
    </source>
</evidence>
<proteinExistence type="predicted"/>
<comment type="caution">
    <text evidence="2">The sequence shown here is derived from an EMBL/GenBank/DDBJ whole genome shotgun (WGS) entry which is preliminary data.</text>
</comment>
<sequence length="96" mass="10799">MPPDQLTNLSPNKTPKSFVQSDESNSDFSNRENAESHYNNFNSNFCIVNKIENIHPNGEIRFSQNAEISGINPIQLLTFSEGDVPGCFDIVRRSSH</sequence>
<dbReference type="RefSeq" id="XP_068362335.1">
    <property type="nucleotide sequence ID" value="XM_068502326.1"/>
</dbReference>
<dbReference type="VEuPathDB" id="TrichDB:TRFO_22037"/>
<name>A0A1J4KCP5_9EUKA</name>
<dbReference type="GeneID" id="94837030"/>
<organism evidence="2 3">
    <name type="scientific">Tritrichomonas foetus</name>
    <dbReference type="NCBI Taxonomy" id="1144522"/>
    <lineage>
        <taxon>Eukaryota</taxon>
        <taxon>Metamonada</taxon>
        <taxon>Parabasalia</taxon>
        <taxon>Tritrichomonadida</taxon>
        <taxon>Tritrichomonadidae</taxon>
        <taxon>Tritrichomonas</taxon>
    </lineage>
</organism>
<protein>
    <submittedName>
        <fullName evidence="2">Uncharacterized protein</fullName>
    </submittedName>
</protein>
<evidence type="ECO:0000313" key="3">
    <source>
        <dbReference type="Proteomes" id="UP000179807"/>
    </source>
</evidence>
<reference evidence="2" key="1">
    <citation type="submission" date="2016-10" db="EMBL/GenBank/DDBJ databases">
        <authorList>
            <person name="Benchimol M."/>
            <person name="Almeida L.G."/>
            <person name="Vasconcelos A.T."/>
            <person name="Perreira-Neves A."/>
            <person name="Rosa I.A."/>
            <person name="Tasca T."/>
            <person name="Bogo M.R."/>
            <person name="de Souza W."/>
        </authorList>
    </citation>
    <scope>NUCLEOTIDE SEQUENCE [LARGE SCALE GENOMIC DNA]</scope>
    <source>
        <strain evidence="2">K</strain>
    </source>
</reference>
<keyword evidence="3" id="KW-1185">Reference proteome</keyword>
<feature type="compositionally biased region" description="Polar residues" evidence="1">
    <location>
        <begin position="1"/>
        <end position="28"/>
    </location>
</feature>
<gene>
    <name evidence="2" type="ORF">TRFO_22037</name>
</gene>